<reference evidence="2" key="2">
    <citation type="submission" date="2020-09" db="EMBL/GenBank/DDBJ databases">
        <authorList>
            <person name="Sun Q."/>
            <person name="Zhou Y."/>
        </authorList>
    </citation>
    <scope>NUCLEOTIDE SEQUENCE</scope>
    <source>
        <strain evidence="2">CGMCC 1.12181</strain>
    </source>
</reference>
<dbReference type="SUPFAM" id="SSF49265">
    <property type="entry name" value="Fibronectin type III"/>
    <property type="match status" value="1"/>
</dbReference>
<evidence type="ECO:0000256" key="1">
    <source>
        <dbReference type="SAM" id="SignalP"/>
    </source>
</evidence>
<dbReference type="EMBL" id="BMEO01000001">
    <property type="protein sequence ID" value="GGF83501.1"/>
    <property type="molecule type" value="Genomic_DNA"/>
</dbReference>
<feature type="signal peptide" evidence="1">
    <location>
        <begin position="1"/>
        <end position="19"/>
    </location>
</feature>
<keyword evidence="3" id="KW-1185">Reference proteome</keyword>
<evidence type="ECO:0000313" key="2">
    <source>
        <dbReference type="EMBL" id="GGF83501.1"/>
    </source>
</evidence>
<dbReference type="CDD" id="cd15482">
    <property type="entry name" value="Sialidase_non-viral"/>
    <property type="match status" value="1"/>
</dbReference>
<evidence type="ECO:0008006" key="4">
    <source>
        <dbReference type="Google" id="ProtNLM"/>
    </source>
</evidence>
<dbReference type="Gene3D" id="2.130.10.10">
    <property type="entry name" value="YVTN repeat-like/Quinoprotein amine dehydrogenase"/>
    <property type="match status" value="1"/>
</dbReference>
<dbReference type="RefSeq" id="WP_188363665.1">
    <property type="nucleotide sequence ID" value="NZ_BAABJF010000011.1"/>
</dbReference>
<dbReference type="InterPro" id="IPR036278">
    <property type="entry name" value="Sialidase_sf"/>
</dbReference>
<protein>
    <recommendedName>
        <fullName evidence="4">Fibronectin type-III domain-containing protein</fullName>
    </recommendedName>
</protein>
<feature type="chain" id="PRO_5037157217" description="Fibronectin type-III domain-containing protein" evidence="1">
    <location>
        <begin position="20"/>
        <end position="949"/>
    </location>
</feature>
<organism evidence="2 3">
    <name type="scientific">Marinicella pacifica</name>
    <dbReference type="NCBI Taxonomy" id="1171543"/>
    <lineage>
        <taxon>Bacteria</taxon>
        <taxon>Pseudomonadati</taxon>
        <taxon>Pseudomonadota</taxon>
        <taxon>Gammaproteobacteria</taxon>
        <taxon>Lysobacterales</taxon>
        <taxon>Marinicellaceae</taxon>
        <taxon>Marinicella</taxon>
    </lineage>
</organism>
<dbReference type="AlphaFoldDB" id="A0A917FGM1"/>
<name>A0A917FGM1_9GAMM</name>
<reference evidence="2" key="1">
    <citation type="journal article" date="2014" name="Int. J. Syst. Evol. Microbiol.">
        <title>Complete genome sequence of Corynebacterium casei LMG S-19264T (=DSM 44701T), isolated from a smear-ripened cheese.</title>
        <authorList>
            <consortium name="US DOE Joint Genome Institute (JGI-PGF)"/>
            <person name="Walter F."/>
            <person name="Albersmeier A."/>
            <person name="Kalinowski J."/>
            <person name="Ruckert C."/>
        </authorList>
    </citation>
    <scope>NUCLEOTIDE SEQUENCE</scope>
    <source>
        <strain evidence="2">CGMCC 1.12181</strain>
    </source>
</reference>
<dbReference type="SUPFAM" id="SSF50939">
    <property type="entry name" value="Sialidases"/>
    <property type="match status" value="2"/>
</dbReference>
<dbReference type="InterPro" id="IPR036116">
    <property type="entry name" value="FN3_sf"/>
</dbReference>
<dbReference type="Proteomes" id="UP000605253">
    <property type="component" value="Unassembled WGS sequence"/>
</dbReference>
<keyword evidence="1" id="KW-0732">Signal</keyword>
<proteinExistence type="predicted"/>
<dbReference type="InterPro" id="IPR015943">
    <property type="entry name" value="WD40/YVTN_repeat-like_dom_sf"/>
</dbReference>
<evidence type="ECO:0000313" key="3">
    <source>
        <dbReference type="Proteomes" id="UP000605253"/>
    </source>
</evidence>
<sequence>MKIILSVVLLWMTSLSVHAEIRQELGVDQRVDYAALAKLGPWDDRNYQLTQEDLAILPENDHYVRNVPAFFKVKARQANPHITEFYPRELYHAFLIHYGGLLVDGVWYKEGLGKYYHPYTLDGKPDDPRKGAVVNPTGEVVLQTGGNEVTVEFNPYNNMQAVAGANANGGQEMYYTTDGGATWFASQVNPSSCCDPTVDWSTLDVSPQRVYQADLGSCGFGGCNIRSSYSEDGGQTWVPMIMVDGDQSNDKEFIHVDRSPTSPHKDNVYITYHKGNVMRFARSTDYGTTWSTPINVGVDRGIGSDITTDSAGNIYYFYPGLDSDNNNQAELNMLKSTDGGASFQAPVVVSPIRGRFDFPIPAMESREAFIYASADIDTNNDHLYVAITDETSDSVGYGTGSANNNHAEIRVFKSTDGGANWTELPKPHPTSDKLTVDRFHPWIKVGENGVVHIGFYDTRHSNARSGVDFYYNVSTDGGASWLAQGAQRYSTQTSSNVNNGQEWGDYNGLSVVLDKMAMTWTDNRASSVDAMVGYGNNANAEPTFNVSATPPQLAVCAGDTGNLSSLSVTEVLGYTGTVTLSVDSAPAYVNNTSFSVNAQVPPFSSDFTFDVDNSGSTGAGTITLLASGNDGVNVTDKNLDLTVNYSAASATGSNLLSPVNGATNVSKKPTFTWDSDANAVDYLIEISTDSSFTTVNISETLTGTSYTPSVDLQTSTDYYWRVTAQSPCGNAVSAVNNFQTEIAPGDCPIGMQQTDIYHFDFNNDLIFMDGFDGAVVPPPAWTIETAVGLANWSLEPVGDGGSMAYQADDIANINDSSLVSPLLSLPTGMGPLTLRFWNTQTIEDRSGGCYDSAILEVSVNGGAFTQVPDTDIINNNYDGPVSGSYNNPLPGGTLAWCGDPMAATVFNVDVDNYAGSDIKLGFRITSDSSAGRPEGWVVDNVRITGCTAP</sequence>
<gene>
    <name evidence="2" type="ORF">GCM10011365_00560</name>
</gene>
<comment type="caution">
    <text evidence="2">The sequence shown here is derived from an EMBL/GenBank/DDBJ whole genome shotgun (WGS) entry which is preliminary data.</text>
</comment>
<accession>A0A917FGM1</accession>
<dbReference type="InterPro" id="IPR013783">
    <property type="entry name" value="Ig-like_fold"/>
</dbReference>
<dbReference type="Gene3D" id="2.60.40.10">
    <property type="entry name" value="Immunoglobulins"/>
    <property type="match status" value="1"/>
</dbReference>